<evidence type="ECO:0000313" key="3">
    <source>
        <dbReference type="EMBL" id="CAK9224239.1"/>
    </source>
</evidence>
<gene>
    <name evidence="3" type="ORF">CSSPTR1EN2_LOCUS17232</name>
</gene>
<reference evidence="3" key="1">
    <citation type="submission" date="2024-02" db="EMBL/GenBank/DDBJ databases">
        <authorList>
            <consortium name="ELIXIR-Norway"/>
            <consortium name="Elixir Norway"/>
        </authorList>
    </citation>
    <scope>NUCLEOTIDE SEQUENCE</scope>
</reference>
<keyword evidence="4" id="KW-1185">Reference proteome</keyword>
<name>A0ABP0UMW6_9BRYO</name>
<evidence type="ECO:0000256" key="1">
    <source>
        <dbReference type="SAM" id="MobiDB-lite"/>
    </source>
</evidence>
<organism evidence="3 4">
    <name type="scientific">Sphagnum troendelagicum</name>
    <dbReference type="NCBI Taxonomy" id="128251"/>
    <lineage>
        <taxon>Eukaryota</taxon>
        <taxon>Viridiplantae</taxon>
        <taxon>Streptophyta</taxon>
        <taxon>Embryophyta</taxon>
        <taxon>Bryophyta</taxon>
        <taxon>Sphagnophytina</taxon>
        <taxon>Sphagnopsida</taxon>
        <taxon>Sphagnales</taxon>
        <taxon>Sphagnaceae</taxon>
        <taxon>Sphagnum</taxon>
    </lineage>
</organism>
<dbReference type="PANTHER" id="PTHR36339:SF2">
    <property type="entry name" value="F23A5.5"/>
    <property type="match status" value="1"/>
</dbReference>
<keyword evidence="2" id="KW-0812">Transmembrane</keyword>
<accession>A0ABP0UMW6</accession>
<proteinExistence type="predicted"/>
<evidence type="ECO:0000256" key="2">
    <source>
        <dbReference type="SAM" id="Phobius"/>
    </source>
</evidence>
<keyword evidence="2" id="KW-1133">Transmembrane helix</keyword>
<feature type="transmembrane region" description="Helical" evidence="2">
    <location>
        <begin position="79"/>
        <end position="98"/>
    </location>
</feature>
<keyword evidence="2" id="KW-0472">Membrane</keyword>
<evidence type="ECO:0000313" key="4">
    <source>
        <dbReference type="Proteomes" id="UP001497512"/>
    </source>
</evidence>
<dbReference type="Proteomes" id="UP001497512">
    <property type="component" value="Chromosome 4"/>
</dbReference>
<sequence length="260" mass="30173">MLGRSWLSSLKLGRWQRYGDVKSHFCRSMSGKRGPSLEEQESARRALEAAAREDRLDFATAAKILMTTPAKERKFGWDFHLVQFFFACLPPLAAYLVAQYSRHEQRRMLKDAKLEKIIAAEFETEVESELQEAAIILSTNDTDLALLSLRLQALEARLKQLEPAVLKARIVDHPAEEAARHDVEGGKKQSTDNDVEESSSQLSRDEDRDISNLEDEHGDDDYWRWWRWKRDKGEDKKPGHEQDSRLDQQSHQKQMKQEHQ</sequence>
<feature type="region of interest" description="Disordered" evidence="1">
    <location>
        <begin position="176"/>
        <end position="217"/>
    </location>
</feature>
<dbReference type="EMBL" id="OZ019896">
    <property type="protein sequence ID" value="CAK9224239.1"/>
    <property type="molecule type" value="Genomic_DNA"/>
</dbReference>
<feature type="region of interest" description="Disordered" evidence="1">
    <location>
        <begin position="232"/>
        <end position="260"/>
    </location>
</feature>
<protein>
    <submittedName>
        <fullName evidence="3">Uncharacterized protein</fullName>
    </submittedName>
</protein>
<feature type="compositionally biased region" description="Basic and acidic residues" evidence="1">
    <location>
        <begin position="203"/>
        <end position="217"/>
    </location>
</feature>
<feature type="compositionally biased region" description="Basic and acidic residues" evidence="1">
    <location>
        <begin position="176"/>
        <end position="191"/>
    </location>
</feature>
<dbReference type="PANTHER" id="PTHR36339">
    <property type="entry name" value="F23A5.5"/>
    <property type="match status" value="1"/>
</dbReference>